<dbReference type="Gene3D" id="3.40.640.10">
    <property type="entry name" value="Type I PLP-dependent aspartate aminotransferase-like (Major domain)"/>
    <property type="match status" value="1"/>
</dbReference>
<keyword evidence="4" id="KW-1185">Reference proteome</keyword>
<evidence type="ECO:0000313" key="3">
    <source>
        <dbReference type="EMBL" id="MCX2718185.1"/>
    </source>
</evidence>
<dbReference type="InterPro" id="IPR015421">
    <property type="entry name" value="PyrdxlP-dep_Trfase_major"/>
</dbReference>
<name>A0AAE3SM86_9FLAO</name>
<dbReference type="GO" id="GO:0008483">
    <property type="term" value="F:transaminase activity"/>
    <property type="evidence" value="ECO:0007669"/>
    <property type="project" value="UniProtKB-KW"/>
</dbReference>
<dbReference type="InterPro" id="IPR000192">
    <property type="entry name" value="Aminotrans_V_dom"/>
</dbReference>
<evidence type="ECO:0000259" key="2">
    <source>
        <dbReference type="Pfam" id="PF00266"/>
    </source>
</evidence>
<keyword evidence="3" id="KW-0032">Aminotransferase</keyword>
<dbReference type="InterPro" id="IPR015424">
    <property type="entry name" value="PyrdxlP-dep_Trfase"/>
</dbReference>
<proteinExistence type="predicted"/>
<sequence>MHKRDFLKQLGKGALASPFLAVPIASFGSEPADRDPYDVWGEDKFWERIRKDYALKPDYINLENGYYNIAPIPTLQKFWGHIQEVNYQGSYYMRTVQWDNKKRITARLAALVGCNSEEVIITRNTTESLDMIIGGFPWQEGDEAIYAIQDYGAMRMHFQQVAKRHGVVNKEISIPNHPKSDEELVALYEEQITPRTRLIMLCHMINITGQIMPVRKICEMAHRYGVEVMVDGAHCIGHIQVDIPGLKCDYYGSSLHKWLSTPLGAGLLYVKKDHIPKIWPLLAEHRREAGDIGRLNHTGTHPVHTDLAIDNAIDYLELIGLERKENRMRFLQRYWSEPLRKVKNIEVNTPEEKGRSCGIANVGINHMKPADLAKTLLEEFNIFTVAIDHANVRGCRITPNVYTTTAELDRFISAMKELASRV</sequence>
<comment type="caution">
    <text evidence="3">The sequence shown here is derived from an EMBL/GenBank/DDBJ whole genome shotgun (WGS) entry which is preliminary data.</text>
</comment>
<organism evidence="3 4">
    <name type="scientific">Lentiprolixibacter aurantiacus</name>
    <dbReference type="NCBI Taxonomy" id="2993939"/>
    <lineage>
        <taxon>Bacteria</taxon>
        <taxon>Pseudomonadati</taxon>
        <taxon>Bacteroidota</taxon>
        <taxon>Flavobacteriia</taxon>
        <taxon>Flavobacteriales</taxon>
        <taxon>Flavobacteriaceae</taxon>
        <taxon>Lentiprolixibacter</taxon>
    </lineage>
</organism>
<dbReference type="Proteomes" id="UP001207116">
    <property type="component" value="Unassembled WGS sequence"/>
</dbReference>
<dbReference type="Gene3D" id="3.90.1150.10">
    <property type="entry name" value="Aspartate Aminotransferase, domain 1"/>
    <property type="match status" value="1"/>
</dbReference>
<feature type="domain" description="Aminotransferase class V" evidence="2">
    <location>
        <begin position="104"/>
        <end position="410"/>
    </location>
</feature>
<dbReference type="PANTHER" id="PTHR43092">
    <property type="entry name" value="L-CYSTEINE DESULFHYDRASE"/>
    <property type="match status" value="1"/>
</dbReference>
<keyword evidence="3" id="KW-0808">Transferase</keyword>
<keyword evidence="1" id="KW-0663">Pyridoxal phosphate</keyword>
<dbReference type="RefSeq" id="WP_266010179.1">
    <property type="nucleotide sequence ID" value="NZ_JAPFQP010000001.1"/>
</dbReference>
<dbReference type="Pfam" id="PF00266">
    <property type="entry name" value="Aminotran_5"/>
    <property type="match status" value="1"/>
</dbReference>
<gene>
    <name evidence="3" type="ORF">OO016_01105</name>
</gene>
<dbReference type="AlphaFoldDB" id="A0AAE3SM86"/>
<dbReference type="SUPFAM" id="SSF53383">
    <property type="entry name" value="PLP-dependent transferases"/>
    <property type="match status" value="1"/>
</dbReference>
<dbReference type="PANTHER" id="PTHR43092:SF6">
    <property type="entry name" value="BLR1280 PROTEIN"/>
    <property type="match status" value="1"/>
</dbReference>
<dbReference type="InterPro" id="IPR015422">
    <property type="entry name" value="PyrdxlP-dep_Trfase_small"/>
</dbReference>
<protein>
    <submittedName>
        <fullName evidence="3">Aminotransferase class V-fold PLP-dependent enzyme</fullName>
    </submittedName>
</protein>
<dbReference type="EMBL" id="JAPFQP010000001">
    <property type="protein sequence ID" value="MCX2718185.1"/>
    <property type="molecule type" value="Genomic_DNA"/>
</dbReference>
<accession>A0AAE3SM86</accession>
<evidence type="ECO:0000256" key="1">
    <source>
        <dbReference type="ARBA" id="ARBA00022898"/>
    </source>
</evidence>
<evidence type="ECO:0000313" key="4">
    <source>
        <dbReference type="Proteomes" id="UP001207116"/>
    </source>
</evidence>
<reference evidence="3" key="1">
    <citation type="submission" date="2022-11" db="EMBL/GenBank/DDBJ databases">
        <title>The characterization of three novel Bacteroidetes species and genomic analysis of their roles in tidal elemental geochemical cycles.</title>
        <authorList>
            <person name="Ma K.-J."/>
        </authorList>
    </citation>
    <scope>NUCLEOTIDE SEQUENCE</scope>
    <source>
        <strain evidence="3">M415</strain>
    </source>
</reference>